<reference evidence="4 5" key="1">
    <citation type="submission" date="2015-11" db="EMBL/GenBank/DDBJ databases">
        <title>Expanding the genomic diversity of Burkholderia species for the development of highly accurate diagnostics.</title>
        <authorList>
            <person name="Sahl J."/>
            <person name="Keim P."/>
            <person name="Wagner D."/>
        </authorList>
    </citation>
    <scope>NUCLEOTIDE SEQUENCE [LARGE SCALE GENOMIC DNA]</scope>
    <source>
        <strain evidence="3 4">MSMB1137WGS</strain>
        <strain evidence="2 5">RF32-BP4</strain>
    </source>
</reference>
<dbReference type="Proteomes" id="UP000065521">
    <property type="component" value="Unassembled WGS sequence"/>
</dbReference>
<dbReference type="EMBL" id="LPDO01000040">
    <property type="protein sequence ID" value="KVT57891.1"/>
    <property type="molecule type" value="Genomic_DNA"/>
</dbReference>
<organism evidence="3 4">
    <name type="scientific">Burkholderia ubonensis</name>
    <dbReference type="NCBI Taxonomy" id="101571"/>
    <lineage>
        <taxon>Bacteria</taxon>
        <taxon>Pseudomonadati</taxon>
        <taxon>Pseudomonadota</taxon>
        <taxon>Betaproteobacteria</taxon>
        <taxon>Burkholderiales</taxon>
        <taxon>Burkholderiaceae</taxon>
        <taxon>Burkholderia</taxon>
        <taxon>Burkholderia cepacia complex</taxon>
    </lineage>
</organism>
<name>A0A102INU7_9BURK</name>
<sequence length="86" mass="9006">MSPTRASSFAASSSDATRVSSSFSSRAISNRSSASRRSLSSAVSVMTTPSSSFFSRPSAWAFFESFQTFGSSSSLLTSVRRAALAS</sequence>
<gene>
    <name evidence="2" type="ORF">WI38_25290</name>
    <name evidence="3" type="ORF">WK53_27930</name>
</gene>
<dbReference type="AlphaFoldDB" id="A0A102INU7"/>
<evidence type="ECO:0000256" key="1">
    <source>
        <dbReference type="SAM" id="MobiDB-lite"/>
    </source>
</evidence>
<evidence type="ECO:0000313" key="5">
    <source>
        <dbReference type="Proteomes" id="UP000065521"/>
    </source>
</evidence>
<evidence type="ECO:0000313" key="4">
    <source>
        <dbReference type="Proteomes" id="UP000056732"/>
    </source>
</evidence>
<evidence type="ECO:0000313" key="3">
    <source>
        <dbReference type="EMBL" id="KVT57891.1"/>
    </source>
</evidence>
<evidence type="ECO:0000313" key="2">
    <source>
        <dbReference type="EMBL" id="KUZ85073.1"/>
    </source>
</evidence>
<comment type="caution">
    <text evidence="3">The sequence shown here is derived from an EMBL/GenBank/DDBJ whole genome shotgun (WGS) entry which is preliminary data.</text>
</comment>
<dbReference type="EMBL" id="LOTN01000053">
    <property type="protein sequence ID" value="KUZ85073.1"/>
    <property type="molecule type" value="Genomic_DNA"/>
</dbReference>
<accession>A0A102INU7</accession>
<dbReference type="Proteomes" id="UP000056732">
    <property type="component" value="Unassembled WGS sequence"/>
</dbReference>
<protein>
    <submittedName>
        <fullName evidence="3">Uncharacterized protein</fullName>
    </submittedName>
</protein>
<proteinExistence type="predicted"/>
<feature type="region of interest" description="Disordered" evidence="1">
    <location>
        <begin position="1"/>
        <end position="42"/>
    </location>
</feature>